<dbReference type="EMBL" id="KN825496">
    <property type="protein sequence ID" value="KIK90594.1"/>
    <property type="molecule type" value="Genomic_DNA"/>
</dbReference>
<feature type="non-terminal residue" evidence="2">
    <location>
        <position position="73"/>
    </location>
</feature>
<evidence type="ECO:0000256" key="1">
    <source>
        <dbReference type="SAM" id="Phobius"/>
    </source>
</evidence>
<dbReference type="AlphaFoldDB" id="A0A0D0DWR1"/>
<dbReference type="HOGENOM" id="CLU_2705590_0_0_1"/>
<sequence length="73" mass="8157">MGCVDPVESDQALHLALSWSGRLGFDIIIFLLTLWKSLHLGRVGDRTLIDILLRDGSLYFASVVPPSFTPWET</sequence>
<evidence type="ECO:0000313" key="3">
    <source>
        <dbReference type="Proteomes" id="UP000054538"/>
    </source>
</evidence>
<reference evidence="3" key="2">
    <citation type="submission" date="2015-01" db="EMBL/GenBank/DDBJ databases">
        <title>Evolutionary Origins and Diversification of the Mycorrhizal Mutualists.</title>
        <authorList>
            <consortium name="DOE Joint Genome Institute"/>
            <consortium name="Mycorrhizal Genomics Consortium"/>
            <person name="Kohler A."/>
            <person name="Kuo A."/>
            <person name="Nagy L.G."/>
            <person name="Floudas D."/>
            <person name="Copeland A."/>
            <person name="Barry K.W."/>
            <person name="Cichocki N."/>
            <person name="Veneault-Fourrey C."/>
            <person name="LaButti K."/>
            <person name="Lindquist E.A."/>
            <person name="Lipzen A."/>
            <person name="Lundell T."/>
            <person name="Morin E."/>
            <person name="Murat C."/>
            <person name="Riley R."/>
            <person name="Ohm R."/>
            <person name="Sun H."/>
            <person name="Tunlid A."/>
            <person name="Henrissat B."/>
            <person name="Grigoriev I.V."/>
            <person name="Hibbett D.S."/>
            <person name="Martin F."/>
        </authorList>
    </citation>
    <scope>NUCLEOTIDE SEQUENCE [LARGE SCALE GENOMIC DNA]</scope>
    <source>
        <strain evidence="3">Ve08.2h10</strain>
    </source>
</reference>
<keyword evidence="1" id="KW-1133">Transmembrane helix</keyword>
<protein>
    <submittedName>
        <fullName evidence="2">Uncharacterized protein</fullName>
    </submittedName>
</protein>
<keyword evidence="1" id="KW-0812">Transmembrane</keyword>
<dbReference type="InParanoid" id="A0A0D0DWR1"/>
<dbReference type="Proteomes" id="UP000054538">
    <property type="component" value="Unassembled WGS sequence"/>
</dbReference>
<feature type="transmembrane region" description="Helical" evidence="1">
    <location>
        <begin position="12"/>
        <end position="35"/>
    </location>
</feature>
<keyword evidence="3" id="KW-1185">Reference proteome</keyword>
<gene>
    <name evidence="2" type="ORF">PAXRUDRAFT_831571</name>
</gene>
<reference evidence="2 3" key="1">
    <citation type="submission" date="2014-04" db="EMBL/GenBank/DDBJ databases">
        <authorList>
            <consortium name="DOE Joint Genome Institute"/>
            <person name="Kuo A."/>
            <person name="Kohler A."/>
            <person name="Jargeat P."/>
            <person name="Nagy L.G."/>
            <person name="Floudas D."/>
            <person name="Copeland A."/>
            <person name="Barry K.W."/>
            <person name="Cichocki N."/>
            <person name="Veneault-Fourrey C."/>
            <person name="LaButti K."/>
            <person name="Lindquist E.A."/>
            <person name="Lipzen A."/>
            <person name="Lundell T."/>
            <person name="Morin E."/>
            <person name="Murat C."/>
            <person name="Sun H."/>
            <person name="Tunlid A."/>
            <person name="Henrissat B."/>
            <person name="Grigoriev I.V."/>
            <person name="Hibbett D.S."/>
            <person name="Martin F."/>
            <person name="Nordberg H.P."/>
            <person name="Cantor M.N."/>
            <person name="Hua S.X."/>
        </authorList>
    </citation>
    <scope>NUCLEOTIDE SEQUENCE [LARGE SCALE GENOMIC DNA]</scope>
    <source>
        <strain evidence="2 3">Ve08.2h10</strain>
    </source>
</reference>
<proteinExistence type="predicted"/>
<keyword evidence="1" id="KW-0472">Membrane</keyword>
<name>A0A0D0DWR1_9AGAM</name>
<organism evidence="2 3">
    <name type="scientific">Paxillus rubicundulus Ve08.2h10</name>
    <dbReference type="NCBI Taxonomy" id="930991"/>
    <lineage>
        <taxon>Eukaryota</taxon>
        <taxon>Fungi</taxon>
        <taxon>Dikarya</taxon>
        <taxon>Basidiomycota</taxon>
        <taxon>Agaricomycotina</taxon>
        <taxon>Agaricomycetes</taxon>
        <taxon>Agaricomycetidae</taxon>
        <taxon>Boletales</taxon>
        <taxon>Paxilineae</taxon>
        <taxon>Paxillaceae</taxon>
        <taxon>Paxillus</taxon>
    </lineage>
</organism>
<dbReference type="OrthoDB" id="2686513at2759"/>
<accession>A0A0D0DWR1</accession>
<evidence type="ECO:0000313" key="2">
    <source>
        <dbReference type="EMBL" id="KIK90594.1"/>
    </source>
</evidence>